<sequence>MPHGFGADWAQGRGVLKRLLGPAILLLLAEKPQHGYELMGKLKEMGVTQGRDPSVLYRFLRYLERSGMAESTLDDSGSGPARKVYNLTPDGMDMLDMWAANLEEFSSLLEQFKKRYQNLEGEKE</sequence>
<gene>
    <name evidence="2" type="ORF">A2Y75_11745</name>
</gene>
<dbReference type="Gene3D" id="1.10.10.10">
    <property type="entry name" value="Winged helix-like DNA-binding domain superfamily/Winged helix DNA-binding domain"/>
    <property type="match status" value="1"/>
</dbReference>
<evidence type="ECO:0000313" key="2">
    <source>
        <dbReference type="EMBL" id="OFW57929.1"/>
    </source>
</evidence>
<dbReference type="AlphaFoldDB" id="A0A1F2WM81"/>
<dbReference type="EMBL" id="MELK01000029">
    <property type="protein sequence ID" value="OFW57929.1"/>
    <property type="molecule type" value="Genomic_DNA"/>
</dbReference>
<reference evidence="2 3" key="1">
    <citation type="journal article" date="2016" name="Nat. Commun.">
        <title>Thousands of microbial genomes shed light on interconnected biogeochemical processes in an aquifer system.</title>
        <authorList>
            <person name="Anantharaman K."/>
            <person name="Brown C.T."/>
            <person name="Hug L.A."/>
            <person name="Sharon I."/>
            <person name="Castelle C.J."/>
            <person name="Probst A.J."/>
            <person name="Thomas B.C."/>
            <person name="Singh A."/>
            <person name="Wilkins M.J."/>
            <person name="Karaoz U."/>
            <person name="Brodie E.L."/>
            <person name="Williams K.H."/>
            <person name="Hubbard S.S."/>
            <person name="Banfield J.F."/>
        </authorList>
    </citation>
    <scope>NUCLEOTIDE SEQUENCE [LARGE SCALE GENOMIC DNA]</scope>
</reference>
<dbReference type="InterPro" id="IPR036390">
    <property type="entry name" value="WH_DNA-bd_sf"/>
</dbReference>
<dbReference type="PANTHER" id="PTHR33169:SF14">
    <property type="entry name" value="TRANSCRIPTIONAL REGULATOR RV3488"/>
    <property type="match status" value="1"/>
</dbReference>
<protein>
    <recommendedName>
        <fullName evidence="1">Transcription regulator PadR N-terminal domain-containing protein</fullName>
    </recommendedName>
</protein>
<dbReference type="InterPro" id="IPR036388">
    <property type="entry name" value="WH-like_DNA-bd_sf"/>
</dbReference>
<dbReference type="InterPro" id="IPR005149">
    <property type="entry name" value="Tscrpt_reg_PadR_N"/>
</dbReference>
<dbReference type="PANTHER" id="PTHR33169">
    <property type="entry name" value="PADR-FAMILY TRANSCRIPTIONAL REGULATOR"/>
    <property type="match status" value="1"/>
</dbReference>
<name>A0A1F2WM81_9ACTN</name>
<organism evidence="2 3">
    <name type="scientific">Candidatus Solincola sediminis</name>
    <dbReference type="NCBI Taxonomy" id="1797199"/>
    <lineage>
        <taxon>Bacteria</taxon>
        <taxon>Bacillati</taxon>
        <taxon>Actinomycetota</taxon>
        <taxon>Candidatus Geothermincolia</taxon>
        <taxon>Candidatus Geothermincolales</taxon>
        <taxon>Candidatus Geothermincolaceae</taxon>
        <taxon>Candidatus Solincola</taxon>
    </lineage>
</organism>
<dbReference type="Pfam" id="PF03551">
    <property type="entry name" value="PadR"/>
    <property type="match status" value="1"/>
</dbReference>
<dbReference type="Proteomes" id="UP000177876">
    <property type="component" value="Unassembled WGS sequence"/>
</dbReference>
<dbReference type="InterPro" id="IPR052509">
    <property type="entry name" value="Metal_resp_DNA-bind_regulator"/>
</dbReference>
<accession>A0A1F2WM81</accession>
<evidence type="ECO:0000259" key="1">
    <source>
        <dbReference type="Pfam" id="PF03551"/>
    </source>
</evidence>
<comment type="caution">
    <text evidence="2">The sequence shown here is derived from an EMBL/GenBank/DDBJ whole genome shotgun (WGS) entry which is preliminary data.</text>
</comment>
<feature type="domain" description="Transcription regulator PadR N-terminal" evidence="1">
    <location>
        <begin position="24"/>
        <end position="95"/>
    </location>
</feature>
<dbReference type="SUPFAM" id="SSF46785">
    <property type="entry name" value="Winged helix' DNA-binding domain"/>
    <property type="match status" value="1"/>
</dbReference>
<proteinExistence type="predicted"/>
<evidence type="ECO:0000313" key="3">
    <source>
        <dbReference type="Proteomes" id="UP000177876"/>
    </source>
</evidence>